<organism evidence="2 3">
    <name type="scientific">Fibrobacter intestinalis</name>
    <dbReference type="NCBI Taxonomy" id="28122"/>
    <lineage>
        <taxon>Bacteria</taxon>
        <taxon>Pseudomonadati</taxon>
        <taxon>Fibrobacterota</taxon>
        <taxon>Fibrobacteria</taxon>
        <taxon>Fibrobacterales</taxon>
        <taxon>Fibrobacteraceae</taxon>
        <taxon>Fibrobacter</taxon>
    </lineage>
</organism>
<dbReference type="Proteomes" id="UP000190449">
    <property type="component" value="Unassembled WGS sequence"/>
</dbReference>
<keyword evidence="1" id="KW-0472">Membrane</keyword>
<feature type="transmembrane region" description="Helical" evidence="1">
    <location>
        <begin position="76"/>
        <end position="95"/>
    </location>
</feature>
<protein>
    <submittedName>
        <fullName evidence="2">Uncharacterized protein</fullName>
    </submittedName>
</protein>
<evidence type="ECO:0000313" key="2">
    <source>
        <dbReference type="EMBL" id="SKA06893.1"/>
    </source>
</evidence>
<feature type="transmembrane region" description="Helical" evidence="1">
    <location>
        <begin position="49"/>
        <end position="70"/>
    </location>
</feature>
<reference evidence="2 3" key="1">
    <citation type="submission" date="2017-02" db="EMBL/GenBank/DDBJ databases">
        <authorList>
            <person name="Peterson S.W."/>
        </authorList>
    </citation>
    <scope>NUCLEOTIDE SEQUENCE [LARGE SCALE GENOMIC DNA]</scope>
    <source>
        <strain evidence="2 3">ATCC 43854</strain>
    </source>
</reference>
<keyword evidence="1" id="KW-0812">Transmembrane</keyword>
<dbReference type="STRING" id="28122.SAMN02745108_02400"/>
<keyword evidence="1" id="KW-1133">Transmembrane helix</keyword>
<dbReference type="AlphaFoldDB" id="A0A1T4QSY1"/>
<evidence type="ECO:0000256" key="1">
    <source>
        <dbReference type="SAM" id="Phobius"/>
    </source>
</evidence>
<evidence type="ECO:0000313" key="3">
    <source>
        <dbReference type="Proteomes" id="UP000190449"/>
    </source>
</evidence>
<gene>
    <name evidence="2" type="ORF">SAMN02745108_02400</name>
</gene>
<proteinExistence type="predicted"/>
<feature type="transmembrane region" description="Helical" evidence="1">
    <location>
        <begin position="23"/>
        <end position="42"/>
    </location>
</feature>
<name>A0A1T4QSY1_9BACT</name>
<accession>A0A1T4QSY1</accession>
<dbReference type="RefSeq" id="WP_078777119.1">
    <property type="nucleotide sequence ID" value="NZ_FUWU01000053.1"/>
</dbReference>
<dbReference type="EMBL" id="FUWU01000053">
    <property type="protein sequence ID" value="SKA06893.1"/>
    <property type="molecule type" value="Genomic_DNA"/>
</dbReference>
<sequence length="123" mass="14321">METNKIDEITSIRYVGIEPSFKMIYYLVTGIGFWAGLHHLILKDIKGFIFHWVLANVSITFTLTFLFLFLPLAIPLGIVLLAYLIIPGFMMLYHYTDDDYFDAIKNKSSWPLINRMLMIVPKK</sequence>